<dbReference type="InterPro" id="IPR039212">
    <property type="entry name" value="RBFA_mitochondrial"/>
</dbReference>
<dbReference type="SUPFAM" id="SSF89919">
    <property type="entry name" value="Ribosome-binding factor A, RbfA"/>
    <property type="match status" value="1"/>
</dbReference>
<dbReference type="InterPro" id="IPR015946">
    <property type="entry name" value="KH_dom-like_a/b"/>
</dbReference>
<dbReference type="EMBL" id="JAPWTJ010000069">
    <property type="protein sequence ID" value="KAJ8983586.1"/>
    <property type="molecule type" value="Genomic_DNA"/>
</dbReference>
<dbReference type="PANTHER" id="PTHR14725">
    <property type="entry name" value="RIBOSOME-BINDING FACTOR A, MITOCHONDRIAL-RELATED"/>
    <property type="match status" value="1"/>
</dbReference>
<feature type="region of interest" description="Disordered" evidence="1">
    <location>
        <begin position="1"/>
        <end position="34"/>
    </location>
</feature>
<gene>
    <name evidence="2" type="ORF">NQ317_019439</name>
</gene>
<protein>
    <recommendedName>
        <fullName evidence="4">Ribosome-binding factor A</fullName>
    </recommendedName>
</protein>
<accession>A0ABQ9JZ34</accession>
<evidence type="ECO:0000313" key="2">
    <source>
        <dbReference type="EMBL" id="KAJ8983586.1"/>
    </source>
</evidence>
<organism evidence="2 3">
    <name type="scientific">Molorchus minor</name>
    <dbReference type="NCBI Taxonomy" id="1323400"/>
    <lineage>
        <taxon>Eukaryota</taxon>
        <taxon>Metazoa</taxon>
        <taxon>Ecdysozoa</taxon>
        <taxon>Arthropoda</taxon>
        <taxon>Hexapoda</taxon>
        <taxon>Insecta</taxon>
        <taxon>Pterygota</taxon>
        <taxon>Neoptera</taxon>
        <taxon>Endopterygota</taxon>
        <taxon>Coleoptera</taxon>
        <taxon>Polyphaga</taxon>
        <taxon>Cucujiformia</taxon>
        <taxon>Chrysomeloidea</taxon>
        <taxon>Cerambycidae</taxon>
        <taxon>Lamiinae</taxon>
        <taxon>Monochamini</taxon>
        <taxon>Molorchus</taxon>
    </lineage>
</organism>
<dbReference type="PANTHER" id="PTHR14725:SF0">
    <property type="entry name" value="RIBOSOME-BINDING FACTOR A, MITOCHONDRIAL-RELATED"/>
    <property type="match status" value="1"/>
</dbReference>
<keyword evidence="3" id="KW-1185">Reference proteome</keyword>
<dbReference type="Proteomes" id="UP001162164">
    <property type="component" value="Unassembled WGS sequence"/>
</dbReference>
<sequence>MGGTKRKKFHYDEQKMPMPDTFSKGSFEGKSSGNSRRASVLNKLFMRHVTDQMMTGEYASMVVGHGIEINRVKVSPDYKFLRVYWSAKASNDIEPILQRCAGLLRHELSQLRVMGCVPIIQFVKDKHYSQIIELDKRLATADFGPDHTPQNLTEKFKTEFEISMSLESNVKDKILDLEKQESDEPEDISLPAMPQNVLGLNHAEILGRIKKSTNKSKAFHRNNNSSEIENKENFERVQTVNEDPVNLGDAQMQRAAFKQFLYKRQLMQMKAKRANRYGEFNEDDLIEEQDNSELKYANKSAVDGNEDFIVKDVDEKY</sequence>
<proteinExistence type="predicted"/>
<evidence type="ECO:0000256" key="1">
    <source>
        <dbReference type="SAM" id="MobiDB-lite"/>
    </source>
</evidence>
<name>A0ABQ9JZ34_9CUCU</name>
<dbReference type="Pfam" id="PF02033">
    <property type="entry name" value="RBFA"/>
    <property type="match status" value="1"/>
</dbReference>
<evidence type="ECO:0008006" key="4">
    <source>
        <dbReference type="Google" id="ProtNLM"/>
    </source>
</evidence>
<evidence type="ECO:0000313" key="3">
    <source>
        <dbReference type="Proteomes" id="UP001162164"/>
    </source>
</evidence>
<dbReference type="InterPro" id="IPR023799">
    <property type="entry name" value="RbfA_dom_sf"/>
</dbReference>
<reference evidence="2" key="1">
    <citation type="journal article" date="2023" name="Insect Mol. Biol.">
        <title>Genome sequencing provides insights into the evolution of gene families encoding plant cell wall-degrading enzymes in longhorned beetles.</title>
        <authorList>
            <person name="Shin N.R."/>
            <person name="Okamura Y."/>
            <person name="Kirsch R."/>
            <person name="Pauchet Y."/>
        </authorList>
    </citation>
    <scope>NUCLEOTIDE SEQUENCE</scope>
    <source>
        <strain evidence="2">MMC_N1</strain>
    </source>
</reference>
<dbReference type="Gene3D" id="3.30.300.20">
    <property type="match status" value="1"/>
</dbReference>
<dbReference type="InterPro" id="IPR000238">
    <property type="entry name" value="RbfA"/>
</dbReference>
<comment type="caution">
    <text evidence="2">The sequence shown here is derived from an EMBL/GenBank/DDBJ whole genome shotgun (WGS) entry which is preliminary data.</text>
</comment>
<feature type="compositionally biased region" description="Low complexity" evidence="1">
    <location>
        <begin position="22"/>
        <end position="34"/>
    </location>
</feature>